<evidence type="ECO:0000313" key="2">
    <source>
        <dbReference type="Proteomes" id="UP000318681"/>
    </source>
</evidence>
<keyword evidence="2" id="KW-1185">Reference proteome</keyword>
<reference evidence="1 2" key="1">
    <citation type="submission" date="2019-07" db="EMBL/GenBank/DDBJ databases">
        <title>Sphingomonas solaris sp. nov., isolated from a solar panel from Boston, Massachusetts.</title>
        <authorList>
            <person name="Tanner K."/>
            <person name="Pascual J."/>
            <person name="Mancuso C."/>
            <person name="Pereto J."/>
            <person name="Khalil A."/>
            <person name="Vilanova C."/>
        </authorList>
    </citation>
    <scope>NUCLEOTIDE SEQUENCE [LARGE SCALE GENOMIC DNA]</scope>
    <source>
        <strain evidence="1 2">R4DWN</strain>
    </source>
</reference>
<dbReference type="RefSeq" id="WP_145149739.1">
    <property type="nucleotide sequence ID" value="NZ_VNIM01000022.1"/>
</dbReference>
<name>A0A558R7E2_9SPHN</name>
<dbReference type="Proteomes" id="UP000318681">
    <property type="component" value="Unassembled WGS sequence"/>
</dbReference>
<dbReference type="AlphaFoldDB" id="A0A558R7E2"/>
<gene>
    <name evidence="1" type="ORF">FOY91_07635</name>
</gene>
<organism evidence="1 2">
    <name type="scientific">Alterirhizorhabdus solaris</name>
    <dbReference type="NCBI Taxonomy" id="2529389"/>
    <lineage>
        <taxon>Bacteria</taxon>
        <taxon>Pseudomonadati</taxon>
        <taxon>Pseudomonadota</taxon>
        <taxon>Alphaproteobacteria</taxon>
        <taxon>Sphingomonadales</taxon>
        <taxon>Rhizorhabdaceae</taxon>
        <taxon>Alterirhizorhabdus</taxon>
    </lineage>
</organism>
<sequence length="177" mass="19037">MSSTTITIMRCDRCGFSADPRHVESIGTPGIEPRMVSWGKAAVAETGAVDRKRAIGGVGREGDDLCPGCVDALFAWWQATGEVIQPAPPQPVQSRPRPMFTIEDRRGLEPVLRDALIAQVAVASDAYRAEPTAVLEQGMLPEAYEGIDERATALARKVVEQLEAAGVIGLEHSREAN</sequence>
<dbReference type="EMBL" id="VNIM01000022">
    <property type="protein sequence ID" value="TVV75310.1"/>
    <property type="molecule type" value="Genomic_DNA"/>
</dbReference>
<protein>
    <submittedName>
        <fullName evidence="1">Uncharacterized protein</fullName>
    </submittedName>
</protein>
<proteinExistence type="predicted"/>
<accession>A0A558R7E2</accession>
<comment type="caution">
    <text evidence="1">The sequence shown here is derived from an EMBL/GenBank/DDBJ whole genome shotgun (WGS) entry which is preliminary data.</text>
</comment>
<evidence type="ECO:0000313" key="1">
    <source>
        <dbReference type="EMBL" id="TVV75310.1"/>
    </source>
</evidence>
<dbReference type="OrthoDB" id="7591381at2"/>